<sequence length="177" mass="19629">MENNLLIHESVSQMGTEFLDFQFPAMNTGTTIPNDIVFCGKTIVRRTEPAPPPKNPFLSRSESFGKLILGRTSSGLNSGPYKRLHSIRYSKGSSTRQRYSGLFGILRFPLQMELSDIKERQRRREPVTLPAFPGDGDGESVSGGGGKSCWELVRPLRRRSHLMTALAKASFGCIPVV</sequence>
<comment type="caution">
    <text evidence="1">The sequence shown here is derived from an EMBL/GenBank/DDBJ whole genome shotgun (WGS) entry which is preliminary data.</text>
</comment>
<evidence type="ECO:0000313" key="2">
    <source>
        <dbReference type="Proteomes" id="UP000828941"/>
    </source>
</evidence>
<evidence type="ECO:0000313" key="1">
    <source>
        <dbReference type="EMBL" id="KAI4346361.1"/>
    </source>
</evidence>
<reference evidence="1 2" key="1">
    <citation type="journal article" date="2022" name="DNA Res.">
        <title>Chromosomal-level genome assembly of the orchid tree Bauhinia variegata (Leguminosae; Cercidoideae) supports the allotetraploid origin hypothesis of Bauhinia.</title>
        <authorList>
            <person name="Zhong Y."/>
            <person name="Chen Y."/>
            <person name="Zheng D."/>
            <person name="Pang J."/>
            <person name="Liu Y."/>
            <person name="Luo S."/>
            <person name="Meng S."/>
            <person name="Qian L."/>
            <person name="Wei D."/>
            <person name="Dai S."/>
            <person name="Zhou R."/>
        </authorList>
    </citation>
    <scope>NUCLEOTIDE SEQUENCE [LARGE SCALE GENOMIC DNA]</scope>
    <source>
        <strain evidence="1">BV-YZ2020</strain>
    </source>
</reference>
<dbReference type="Proteomes" id="UP000828941">
    <property type="component" value="Chromosome 4"/>
</dbReference>
<organism evidence="1 2">
    <name type="scientific">Bauhinia variegata</name>
    <name type="common">Purple orchid tree</name>
    <name type="synonym">Phanera variegata</name>
    <dbReference type="NCBI Taxonomy" id="167791"/>
    <lineage>
        <taxon>Eukaryota</taxon>
        <taxon>Viridiplantae</taxon>
        <taxon>Streptophyta</taxon>
        <taxon>Embryophyta</taxon>
        <taxon>Tracheophyta</taxon>
        <taxon>Spermatophyta</taxon>
        <taxon>Magnoliopsida</taxon>
        <taxon>eudicotyledons</taxon>
        <taxon>Gunneridae</taxon>
        <taxon>Pentapetalae</taxon>
        <taxon>rosids</taxon>
        <taxon>fabids</taxon>
        <taxon>Fabales</taxon>
        <taxon>Fabaceae</taxon>
        <taxon>Cercidoideae</taxon>
        <taxon>Cercideae</taxon>
        <taxon>Bauhiniinae</taxon>
        <taxon>Bauhinia</taxon>
    </lineage>
</organism>
<dbReference type="EMBL" id="CM039429">
    <property type="protein sequence ID" value="KAI4346361.1"/>
    <property type="molecule type" value="Genomic_DNA"/>
</dbReference>
<name>A0ACB9PDB1_BAUVA</name>
<gene>
    <name evidence="1" type="ORF">L6164_007262</name>
</gene>
<protein>
    <submittedName>
        <fullName evidence="1">Uncharacterized protein</fullName>
    </submittedName>
</protein>
<proteinExistence type="predicted"/>
<accession>A0ACB9PDB1</accession>
<keyword evidence="2" id="KW-1185">Reference proteome</keyword>